<keyword evidence="3 6" id="KW-0328">Glycosyltransferase</keyword>
<dbReference type="GO" id="GO:0005886">
    <property type="term" value="C:plasma membrane"/>
    <property type="evidence" value="ECO:0007669"/>
    <property type="project" value="UniProtKB-SubCell"/>
</dbReference>
<dbReference type="GO" id="GO:0016757">
    <property type="term" value="F:glycosyltransferase activity"/>
    <property type="evidence" value="ECO:0007669"/>
    <property type="project" value="UniProtKB-KW"/>
</dbReference>
<reference evidence="6 7" key="1">
    <citation type="submission" date="2019-02" db="EMBL/GenBank/DDBJ databases">
        <title>Deep-cultivation of Planctomycetes and their phenomic and genomic characterization uncovers novel biology.</title>
        <authorList>
            <person name="Wiegand S."/>
            <person name="Jogler M."/>
            <person name="Boedeker C."/>
            <person name="Pinto D."/>
            <person name="Vollmers J."/>
            <person name="Rivas-Marin E."/>
            <person name="Kohn T."/>
            <person name="Peeters S.H."/>
            <person name="Heuer A."/>
            <person name="Rast P."/>
            <person name="Oberbeckmann S."/>
            <person name="Bunk B."/>
            <person name="Jeske O."/>
            <person name="Meyerdierks A."/>
            <person name="Storesund J.E."/>
            <person name="Kallscheuer N."/>
            <person name="Luecker S."/>
            <person name="Lage O.M."/>
            <person name="Pohl T."/>
            <person name="Merkel B.J."/>
            <person name="Hornburger P."/>
            <person name="Mueller R.-W."/>
            <person name="Bruemmer F."/>
            <person name="Labrenz M."/>
            <person name="Spormann A.M."/>
            <person name="Op den Camp H."/>
            <person name="Overmann J."/>
            <person name="Amann R."/>
            <person name="Jetten M.S.M."/>
            <person name="Mascher T."/>
            <person name="Medema M.H."/>
            <person name="Devos D.P."/>
            <person name="Kaster A.-K."/>
            <person name="Ovreas L."/>
            <person name="Rohde M."/>
            <person name="Galperin M.Y."/>
            <person name="Jogler C."/>
        </authorList>
    </citation>
    <scope>NUCLEOTIDE SEQUENCE [LARGE SCALE GENOMIC DNA]</scope>
    <source>
        <strain evidence="6 7">Pan153</strain>
    </source>
</reference>
<dbReference type="PANTHER" id="PTHR43646">
    <property type="entry name" value="GLYCOSYLTRANSFERASE"/>
    <property type="match status" value="1"/>
</dbReference>
<evidence type="ECO:0000256" key="1">
    <source>
        <dbReference type="ARBA" id="ARBA00004236"/>
    </source>
</evidence>
<dbReference type="Proteomes" id="UP000320839">
    <property type="component" value="Chromosome"/>
</dbReference>
<dbReference type="InterPro" id="IPR018641">
    <property type="entry name" value="Trfase_1_rSAM/seldom-assoc"/>
</dbReference>
<keyword evidence="2" id="KW-1003">Cell membrane</keyword>
<name>A0A518AC95_9PLAN</name>
<dbReference type="AlphaFoldDB" id="A0A518AC95"/>
<dbReference type="EMBL" id="CP036317">
    <property type="protein sequence ID" value="QDV20593.1"/>
    <property type="molecule type" value="Genomic_DNA"/>
</dbReference>
<dbReference type="InterPro" id="IPR026461">
    <property type="entry name" value="Trfase_2_rSAM/seldom_assoc"/>
</dbReference>
<dbReference type="Gene3D" id="3.90.550.10">
    <property type="entry name" value="Spore Coat Polysaccharide Biosynthesis Protein SpsA, Chain A"/>
    <property type="match status" value="2"/>
</dbReference>
<sequence length="478" mass="53617">MPRSRTANHPLTRTETTATQRRLLIMTRYPEPGHTKTRLIPGIGAEAAALVHRELIKQVRNTVVRLADSQEFAVEVHYAGGDAAQWYDLWGNHACLVPQKGHSLGERIENAMCSAFADGASHVVILGTDCPEIDSEIIHQAFKCLEKHDVVIGPALDGGYYLIGLQAPRTSLFRGINWGTDSVFKETIIQCSQQGLSVKELTPLADIDEPEDLLICRRYPDLCSSILPRTTLGLVSVIIPTLNEEQHLAQTISPLLENRNVEIIVVDAGSQDKTIEIAKELGARVIQSRQGRGLQLNVGAAQARGEVLLFLHADSLLPANYFSEIWSILYQGGIAGAFNLKIDSELPGIRWIEWAANIRSRHRQLPYGDQGLFLRAEDFYQMRGFKNWTLMEDYEFCCRLKRRGRILLSSAEILSSGRRWEHLGVMKTTVINQICIHAFRCGVSPEIIARLYLRKTGKKSRLAGENIQQHQRDDDIQN</sequence>
<evidence type="ECO:0000256" key="5">
    <source>
        <dbReference type="ARBA" id="ARBA00023136"/>
    </source>
</evidence>
<dbReference type="Pfam" id="PF00535">
    <property type="entry name" value="Glycos_transf_2"/>
    <property type="match status" value="1"/>
</dbReference>
<evidence type="ECO:0000256" key="4">
    <source>
        <dbReference type="ARBA" id="ARBA00022679"/>
    </source>
</evidence>
<accession>A0A518AC95</accession>
<dbReference type="CDD" id="cd02522">
    <property type="entry name" value="GT_2_like_a"/>
    <property type="match status" value="1"/>
</dbReference>
<dbReference type="SUPFAM" id="SSF53448">
    <property type="entry name" value="Nucleotide-diphospho-sugar transferases"/>
    <property type="match status" value="2"/>
</dbReference>
<accession>A0A518FW56</accession>
<keyword evidence="4 6" id="KW-0808">Transferase</keyword>
<dbReference type="OrthoDB" id="9806525at2"/>
<evidence type="ECO:0000313" key="7">
    <source>
        <dbReference type="Proteomes" id="UP000320839"/>
    </source>
</evidence>
<dbReference type="NCBIfam" id="TIGR04282">
    <property type="entry name" value="glyco_like_cofC"/>
    <property type="match status" value="1"/>
</dbReference>
<protein>
    <submittedName>
        <fullName evidence="6">Poly-beta-1,6-N-acetyl-D-glucosamine synthase</fullName>
        <ecNumber evidence="6">2.4.1.-</ecNumber>
    </submittedName>
</protein>
<dbReference type="EC" id="2.4.1.-" evidence="6"/>
<dbReference type="Pfam" id="PF09837">
    <property type="entry name" value="DUF2064"/>
    <property type="match status" value="1"/>
</dbReference>
<evidence type="ECO:0000313" key="6">
    <source>
        <dbReference type="EMBL" id="QDV20593.1"/>
    </source>
</evidence>
<gene>
    <name evidence="6" type="primary">pgaC_3</name>
    <name evidence="6" type="ORF">Pan153_52690</name>
</gene>
<dbReference type="InterPro" id="IPR029044">
    <property type="entry name" value="Nucleotide-diphossugar_trans"/>
</dbReference>
<organism evidence="6 7">
    <name type="scientific">Gimesia panareensis</name>
    <dbReference type="NCBI Taxonomy" id="2527978"/>
    <lineage>
        <taxon>Bacteria</taxon>
        <taxon>Pseudomonadati</taxon>
        <taxon>Planctomycetota</taxon>
        <taxon>Planctomycetia</taxon>
        <taxon>Planctomycetales</taxon>
        <taxon>Planctomycetaceae</taxon>
        <taxon>Gimesia</taxon>
    </lineage>
</organism>
<evidence type="ECO:0000256" key="3">
    <source>
        <dbReference type="ARBA" id="ARBA00022676"/>
    </source>
</evidence>
<dbReference type="PANTHER" id="PTHR43646:SF2">
    <property type="entry name" value="GLYCOSYLTRANSFERASE 2-LIKE DOMAIN-CONTAINING PROTEIN"/>
    <property type="match status" value="1"/>
</dbReference>
<comment type="subcellular location">
    <subcellularLocation>
        <location evidence="1">Cell membrane</location>
    </subcellularLocation>
</comment>
<dbReference type="NCBIfam" id="TIGR04283">
    <property type="entry name" value="glyco_like_mftF"/>
    <property type="match status" value="1"/>
</dbReference>
<dbReference type="InterPro" id="IPR001173">
    <property type="entry name" value="Glyco_trans_2-like"/>
</dbReference>
<dbReference type="RefSeq" id="WP_145113148.1">
    <property type="nucleotide sequence ID" value="NZ_CP036277.1"/>
</dbReference>
<keyword evidence="5" id="KW-0472">Membrane</keyword>
<proteinExistence type="predicted"/>
<evidence type="ECO:0000256" key="2">
    <source>
        <dbReference type="ARBA" id="ARBA00022475"/>
    </source>
</evidence>